<sequence length="272" mass="30227">MNYAKVIGSALQLFPKKIKVTLIDAVTGKSLGKHTIPAAQLPGAFNRPTILNIDNSNWRVLKADPILADDFLFSKRLMLEVRRADSADALELKFNLPSICKELPVTGADSLFQAFTLELDQDDWRQVEFLPLSRSGEIEEAIKLIEAILTGQPNPLLGYEQQYSRHDAGQPGLSIPWDAFCGLVPNPVLGNVALANNELVQDGFAIRSEGYTYYGIVREGLIQTLCLTQFDSADDEFMQVISTFQLTMVDWCGARRMSAEVGEKPKSEFIEI</sequence>
<reference evidence="1 2" key="1">
    <citation type="submission" date="2018-09" db="EMBL/GenBank/DDBJ databases">
        <title>Genome sequencing of strain 6GH32-13.</title>
        <authorList>
            <person name="Weon H.-Y."/>
            <person name="Heo J."/>
            <person name="Kwon S.-W."/>
        </authorList>
    </citation>
    <scope>NUCLEOTIDE SEQUENCE [LARGE SCALE GENOMIC DNA]</scope>
    <source>
        <strain evidence="1 2">5GH32-13</strain>
    </source>
</reference>
<protein>
    <submittedName>
        <fullName evidence="1">Uncharacterized protein</fullName>
    </submittedName>
</protein>
<keyword evidence="2" id="KW-1185">Reference proteome</keyword>
<gene>
    <name evidence="1" type="ORF">D3H65_14980</name>
</gene>
<name>A0A3B7MQF3_9BACT</name>
<dbReference type="EMBL" id="CP032157">
    <property type="protein sequence ID" value="AXY75206.1"/>
    <property type="molecule type" value="Genomic_DNA"/>
</dbReference>
<proteinExistence type="predicted"/>
<dbReference type="KEGG" id="pseg:D3H65_14980"/>
<dbReference type="Proteomes" id="UP000263900">
    <property type="component" value="Chromosome"/>
</dbReference>
<evidence type="ECO:0000313" key="1">
    <source>
        <dbReference type="EMBL" id="AXY75206.1"/>
    </source>
</evidence>
<accession>A0A3B7MQF3</accession>
<organism evidence="1 2">
    <name type="scientific">Paraflavitalea soli</name>
    <dbReference type="NCBI Taxonomy" id="2315862"/>
    <lineage>
        <taxon>Bacteria</taxon>
        <taxon>Pseudomonadati</taxon>
        <taxon>Bacteroidota</taxon>
        <taxon>Chitinophagia</taxon>
        <taxon>Chitinophagales</taxon>
        <taxon>Chitinophagaceae</taxon>
        <taxon>Paraflavitalea</taxon>
    </lineage>
</organism>
<dbReference type="AlphaFoldDB" id="A0A3B7MQF3"/>
<dbReference type="RefSeq" id="WP_119051087.1">
    <property type="nucleotide sequence ID" value="NZ_CP032157.1"/>
</dbReference>
<dbReference type="OrthoDB" id="646444at2"/>
<evidence type="ECO:0000313" key="2">
    <source>
        <dbReference type="Proteomes" id="UP000263900"/>
    </source>
</evidence>